<name>A0A1X9NJH2_9GAMM</name>
<evidence type="ECO:0000256" key="3">
    <source>
        <dbReference type="ARBA" id="ARBA00023125"/>
    </source>
</evidence>
<dbReference type="InterPro" id="IPR001647">
    <property type="entry name" value="HTH_TetR"/>
</dbReference>
<dbReference type="InterPro" id="IPR050624">
    <property type="entry name" value="HTH-type_Tx_Regulator"/>
</dbReference>
<dbReference type="PROSITE" id="PS50977">
    <property type="entry name" value="HTH_TETR_2"/>
    <property type="match status" value="1"/>
</dbReference>
<evidence type="ECO:0000256" key="5">
    <source>
        <dbReference type="PROSITE-ProRule" id="PRU00335"/>
    </source>
</evidence>
<dbReference type="InterPro" id="IPR009057">
    <property type="entry name" value="Homeodomain-like_sf"/>
</dbReference>
<keyword evidence="1" id="KW-0678">Repressor</keyword>
<dbReference type="InterPro" id="IPR023772">
    <property type="entry name" value="DNA-bd_HTH_TetR-type_CS"/>
</dbReference>
<dbReference type="PROSITE" id="PS01081">
    <property type="entry name" value="HTH_TETR_1"/>
    <property type="match status" value="1"/>
</dbReference>
<dbReference type="KEGG" id="osg:BST96_18765"/>
<dbReference type="Pfam" id="PF13977">
    <property type="entry name" value="TetR_C_6"/>
    <property type="match status" value="1"/>
</dbReference>
<accession>A0A1X9NJH2</accession>
<keyword evidence="3 5" id="KW-0238">DNA-binding</keyword>
<dbReference type="Gene3D" id="1.10.357.10">
    <property type="entry name" value="Tetracycline Repressor, domain 2"/>
    <property type="match status" value="1"/>
</dbReference>
<dbReference type="PANTHER" id="PTHR43479:SF11">
    <property type="entry name" value="ACREF_ENVCD OPERON REPRESSOR-RELATED"/>
    <property type="match status" value="1"/>
</dbReference>
<keyword evidence="8" id="KW-1185">Reference proteome</keyword>
<dbReference type="Pfam" id="PF00440">
    <property type="entry name" value="TetR_N"/>
    <property type="match status" value="1"/>
</dbReference>
<dbReference type="PANTHER" id="PTHR43479">
    <property type="entry name" value="ACREF/ENVCD OPERON REPRESSOR-RELATED"/>
    <property type="match status" value="1"/>
</dbReference>
<dbReference type="SUPFAM" id="SSF46689">
    <property type="entry name" value="Homeodomain-like"/>
    <property type="match status" value="1"/>
</dbReference>
<evidence type="ECO:0000313" key="8">
    <source>
        <dbReference type="Proteomes" id="UP000193450"/>
    </source>
</evidence>
<dbReference type="SUPFAM" id="SSF48498">
    <property type="entry name" value="Tetracyclin repressor-like, C-terminal domain"/>
    <property type="match status" value="1"/>
</dbReference>
<proteinExistence type="predicted"/>
<dbReference type="InterPro" id="IPR039538">
    <property type="entry name" value="BetI_C"/>
</dbReference>
<evidence type="ECO:0000259" key="6">
    <source>
        <dbReference type="PROSITE" id="PS50977"/>
    </source>
</evidence>
<dbReference type="GO" id="GO:0003677">
    <property type="term" value="F:DNA binding"/>
    <property type="evidence" value="ECO:0007669"/>
    <property type="project" value="UniProtKB-UniRule"/>
</dbReference>
<dbReference type="InterPro" id="IPR036271">
    <property type="entry name" value="Tet_transcr_reg_TetR-rel_C_sf"/>
</dbReference>
<keyword evidence="4" id="KW-0804">Transcription</keyword>
<evidence type="ECO:0000256" key="2">
    <source>
        <dbReference type="ARBA" id="ARBA00023015"/>
    </source>
</evidence>
<feature type="domain" description="HTH tetR-type" evidence="6">
    <location>
        <begin position="4"/>
        <end position="64"/>
    </location>
</feature>
<reference evidence="7 8" key="1">
    <citation type="submission" date="2016-11" db="EMBL/GenBank/DDBJ databases">
        <title>Trade-off between light-utilization and light-protection in marine flavobacteria.</title>
        <authorList>
            <person name="Kumagai Y."/>
        </authorList>
    </citation>
    <scope>NUCLEOTIDE SEQUENCE [LARGE SCALE GENOMIC DNA]</scope>
    <source>
        <strain evidence="7 8">NBRC 107125</strain>
    </source>
</reference>
<evidence type="ECO:0000256" key="4">
    <source>
        <dbReference type="ARBA" id="ARBA00023163"/>
    </source>
</evidence>
<sequence>MSKEDRREQLIKATIKCIANKGLSGTTMADVTGEAGLSLGIVNLHFQSKEKLLIETLRYVTDEYNQGQARIMAGHGDTAAKIKELVEFDFSARICQKNKLAVWFAFWGESRSRPTYQSICSHSDIETETAITELYQQAINEQGYQDVDVDLVSTGYTALCDGLWLDLLLTPALLSREKAKMIAYNYLSSFFPRHI</sequence>
<evidence type="ECO:0000256" key="1">
    <source>
        <dbReference type="ARBA" id="ARBA00022491"/>
    </source>
</evidence>
<feature type="DNA-binding region" description="H-T-H motif" evidence="5">
    <location>
        <begin position="27"/>
        <end position="46"/>
    </location>
</feature>
<dbReference type="STRING" id="716816.BST96_18765"/>
<dbReference type="AlphaFoldDB" id="A0A1X9NJH2"/>
<dbReference type="Proteomes" id="UP000193450">
    <property type="component" value="Chromosome"/>
</dbReference>
<gene>
    <name evidence="7" type="ORF">BST96_18765</name>
</gene>
<dbReference type="EMBL" id="CP019343">
    <property type="protein sequence ID" value="ARN76502.1"/>
    <property type="molecule type" value="Genomic_DNA"/>
</dbReference>
<organism evidence="7 8">
    <name type="scientific">Oceanicoccus sagamiensis</name>
    <dbReference type="NCBI Taxonomy" id="716816"/>
    <lineage>
        <taxon>Bacteria</taxon>
        <taxon>Pseudomonadati</taxon>
        <taxon>Pseudomonadota</taxon>
        <taxon>Gammaproteobacteria</taxon>
        <taxon>Cellvibrionales</taxon>
        <taxon>Spongiibacteraceae</taxon>
        <taxon>Oceanicoccus</taxon>
    </lineage>
</organism>
<protein>
    <submittedName>
        <fullName evidence="7">TetR family transcriptional regulator</fullName>
    </submittedName>
</protein>
<keyword evidence="2" id="KW-0805">Transcription regulation</keyword>
<evidence type="ECO:0000313" key="7">
    <source>
        <dbReference type="EMBL" id="ARN76502.1"/>
    </source>
</evidence>